<evidence type="ECO:0000313" key="2">
    <source>
        <dbReference type="EMBL" id="GHI80279.1"/>
    </source>
</evidence>
<dbReference type="Gene3D" id="3.40.50.1820">
    <property type="entry name" value="alpha/beta hydrolase"/>
    <property type="match status" value="1"/>
</dbReference>
<gene>
    <name evidence="2" type="ORF">Sspor_58400</name>
</gene>
<dbReference type="Pfam" id="PF01674">
    <property type="entry name" value="Lipase_2"/>
    <property type="match status" value="1"/>
</dbReference>
<dbReference type="InterPro" id="IPR002918">
    <property type="entry name" value="Lipase_EstA/Esterase_EstB"/>
</dbReference>
<dbReference type="PANTHER" id="PTHR32015">
    <property type="entry name" value="FASTING INDUCED LIPASE"/>
    <property type="match status" value="1"/>
</dbReference>
<dbReference type="RefSeq" id="WP_202201678.1">
    <property type="nucleotide sequence ID" value="NZ_BAAATO010000027.1"/>
</dbReference>
<feature type="chain" id="PRO_5045630012" evidence="1">
    <location>
        <begin position="39"/>
        <end position="242"/>
    </location>
</feature>
<proteinExistence type="predicted"/>
<dbReference type="PANTHER" id="PTHR32015:SF1">
    <property type="entry name" value="LIPASE"/>
    <property type="match status" value="1"/>
</dbReference>
<organism evidence="2 3">
    <name type="scientific">Streptomyces spororaveus</name>
    <dbReference type="NCBI Taxonomy" id="284039"/>
    <lineage>
        <taxon>Bacteria</taxon>
        <taxon>Bacillati</taxon>
        <taxon>Actinomycetota</taxon>
        <taxon>Actinomycetes</taxon>
        <taxon>Kitasatosporales</taxon>
        <taxon>Streptomycetaceae</taxon>
        <taxon>Streptomyces</taxon>
    </lineage>
</organism>
<dbReference type="InterPro" id="IPR029058">
    <property type="entry name" value="AB_hydrolase_fold"/>
</dbReference>
<protein>
    <submittedName>
        <fullName evidence="2">Lipase</fullName>
    </submittedName>
</protein>
<keyword evidence="3" id="KW-1185">Reference proteome</keyword>
<keyword evidence="1" id="KW-0732">Signal</keyword>
<feature type="signal peptide" evidence="1">
    <location>
        <begin position="1"/>
        <end position="38"/>
    </location>
</feature>
<dbReference type="SUPFAM" id="SSF53474">
    <property type="entry name" value="alpha/beta-Hydrolases"/>
    <property type="match status" value="1"/>
</dbReference>
<name>A0ABQ3TIP7_9ACTN</name>
<reference evidence="3" key="1">
    <citation type="submission" date="2023-07" db="EMBL/GenBank/DDBJ databases">
        <title>Whole genome shotgun sequence of Streptomyces spororaveus NBRC 15456.</title>
        <authorList>
            <person name="Komaki H."/>
            <person name="Tamura T."/>
        </authorList>
    </citation>
    <scope>NUCLEOTIDE SEQUENCE [LARGE SCALE GENOMIC DNA]</scope>
    <source>
        <strain evidence="3">NBRC 15456</strain>
    </source>
</reference>
<sequence>MLTARQRSQPLSALPALPALLALLALCLTLSAPAPAHAAGRAQAAPRNPVVFVHGYNADPGVWGALRADLRADGYTDAELFSFGYDTHQSVNEVLAGRLGAYVDQVRRDTGAARVDVVAHSFGSLVSRWYVKFGGGAATVDHWVSLAGPNRGTSTAWACALWDQACRDMTPGSYVVKNLNSGDETPGAVRYATFWSHCDEIVNPDDSVPLTGAANTPVGCLQHNDLLGDDGTSAGVRAFLAS</sequence>
<accession>A0ABQ3TIP7</accession>
<comment type="caution">
    <text evidence="2">The sequence shown here is derived from an EMBL/GenBank/DDBJ whole genome shotgun (WGS) entry which is preliminary data.</text>
</comment>
<evidence type="ECO:0000256" key="1">
    <source>
        <dbReference type="SAM" id="SignalP"/>
    </source>
</evidence>
<dbReference type="Proteomes" id="UP000608522">
    <property type="component" value="Unassembled WGS sequence"/>
</dbReference>
<dbReference type="EMBL" id="BNED01000005">
    <property type="protein sequence ID" value="GHI80279.1"/>
    <property type="molecule type" value="Genomic_DNA"/>
</dbReference>
<evidence type="ECO:0000313" key="3">
    <source>
        <dbReference type="Proteomes" id="UP000608522"/>
    </source>
</evidence>